<organism evidence="1 2">
    <name type="scientific">Thalassospira profundimaris</name>
    <dbReference type="NCBI Taxonomy" id="502049"/>
    <lineage>
        <taxon>Bacteria</taxon>
        <taxon>Pseudomonadati</taxon>
        <taxon>Pseudomonadota</taxon>
        <taxon>Alphaproteobacteria</taxon>
        <taxon>Rhodospirillales</taxon>
        <taxon>Thalassospiraceae</taxon>
        <taxon>Thalassospira</taxon>
    </lineage>
</organism>
<dbReference type="EMBL" id="JPWF01000003">
    <property type="protein sequence ID" value="RCK38493.1"/>
    <property type="molecule type" value="Genomic_DNA"/>
</dbReference>
<dbReference type="Proteomes" id="UP000253226">
    <property type="component" value="Unassembled WGS sequence"/>
</dbReference>
<dbReference type="RefSeq" id="WP_114101525.1">
    <property type="nucleotide sequence ID" value="NZ_JPWF01000003.1"/>
</dbReference>
<reference evidence="1 2" key="1">
    <citation type="submission" date="2014-07" db="EMBL/GenBank/DDBJ databases">
        <title>Draft genome sequence of Thalassospira profundimaris 35.</title>
        <authorList>
            <person name="Lai Q."/>
            <person name="Shao Z."/>
        </authorList>
    </citation>
    <scope>NUCLEOTIDE SEQUENCE [LARGE SCALE GENOMIC DNA]</scope>
    <source>
        <strain evidence="1 2">35</strain>
    </source>
</reference>
<evidence type="ECO:0000313" key="2">
    <source>
        <dbReference type="Proteomes" id="UP000253226"/>
    </source>
</evidence>
<dbReference type="AlphaFoldDB" id="A0A367WAN5"/>
<comment type="caution">
    <text evidence="1">The sequence shown here is derived from an EMBL/GenBank/DDBJ whole genome shotgun (WGS) entry which is preliminary data.</text>
</comment>
<gene>
    <name evidence="1" type="ORF">TH19_06775</name>
</gene>
<proteinExistence type="predicted"/>
<protein>
    <submittedName>
        <fullName evidence="1">Uncharacterized protein</fullName>
    </submittedName>
</protein>
<evidence type="ECO:0000313" key="1">
    <source>
        <dbReference type="EMBL" id="RCK38493.1"/>
    </source>
</evidence>
<sequence>MTITLRAMKPIISFRSIRTTANRHKMPRQFVQNTSSRAQLRENLSENSGLPAERDHSAHKFVIFRLRNDAIPDNKIVLERSFKFITLASEPV</sequence>
<accession>A0A367WAN5</accession>
<name>A0A367WAN5_9PROT</name>